<name>A0A1I2VQ10_9BACL</name>
<gene>
    <name evidence="1" type="ORF">SAMN02982927_03181</name>
</gene>
<proteinExistence type="predicted"/>
<reference evidence="2" key="1">
    <citation type="submission" date="2016-10" db="EMBL/GenBank/DDBJ databases">
        <authorList>
            <person name="Varghese N."/>
            <person name="Submissions S."/>
        </authorList>
    </citation>
    <scope>NUCLEOTIDE SEQUENCE [LARGE SCALE GENOMIC DNA]</scope>
    <source>
        <strain evidence="2">ATCC 700379</strain>
    </source>
</reference>
<dbReference type="Pfam" id="PF08951">
    <property type="entry name" value="EntA_Immun"/>
    <property type="match status" value="1"/>
</dbReference>
<dbReference type="AlphaFoldDB" id="A0A1I2VQ10"/>
<accession>A0A1I2VQ10</accession>
<dbReference type="RefSeq" id="WP_093674553.1">
    <property type="nucleotide sequence ID" value="NZ_FOOY01000029.1"/>
</dbReference>
<evidence type="ECO:0000313" key="2">
    <source>
        <dbReference type="Proteomes" id="UP000198752"/>
    </source>
</evidence>
<dbReference type="STRING" id="269670.SAMN02982927_03181"/>
<dbReference type="Proteomes" id="UP000198752">
    <property type="component" value="Unassembled WGS sequence"/>
</dbReference>
<sequence>MSINKKLSRKDQEEALLKKVYDLILDEQIQDDERHVLIAFKNNVEKDKDFERRLMYLAEGLRQIAVKRLTVQSKLSPQVGLFYMEISTTGLLRKNLGTGLAAMGITFH</sequence>
<dbReference type="GO" id="GO:0030153">
    <property type="term" value="P:bacteriocin immunity"/>
    <property type="evidence" value="ECO:0007669"/>
    <property type="project" value="InterPro"/>
</dbReference>
<keyword evidence="2" id="KW-1185">Reference proteome</keyword>
<dbReference type="EMBL" id="FOOY01000029">
    <property type="protein sequence ID" value="SFG91123.1"/>
    <property type="molecule type" value="Genomic_DNA"/>
</dbReference>
<protein>
    <submittedName>
        <fullName evidence="1">Enterocin A Immunity</fullName>
    </submittedName>
</protein>
<dbReference type="OrthoDB" id="1931729at2"/>
<organism evidence="1 2">
    <name type="scientific">Sporolactobacillus nakayamae</name>
    <dbReference type="NCBI Taxonomy" id="269670"/>
    <lineage>
        <taxon>Bacteria</taxon>
        <taxon>Bacillati</taxon>
        <taxon>Bacillota</taxon>
        <taxon>Bacilli</taxon>
        <taxon>Bacillales</taxon>
        <taxon>Sporolactobacillaceae</taxon>
        <taxon>Sporolactobacillus</taxon>
    </lineage>
</organism>
<dbReference type="InterPro" id="IPR015046">
    <property type="entry name" value="LciA_Immunity-like"/>
</dbReference>
<dbReference type="CDD" id="cd21059">
    <property type="entry name" value="LciA-like"/>
    <property type="match status" value="1"/>
</dbReference>
<evidence type="ECO:0000313" key="1">
    <source>
        <dbReference type="EMBL" id="SFG91123.1"/>
    </source>
</evidence>